<keyword evidence="2" id="KW-1185">Reference proteome</keyword>
<dbReference type="Proteomes" id="UP000033393">
    <property type="component" value="Unassembled WGS sequence"/>
</dbReference>
<evidence type="ECO:0000313" key="2">
    <source>
        <dbReference type="Proteomes" id="UP000033393"/>
    </source>
</evidence>
<protein>
    <submittedName>
        <fullName evidence="1">Uncharacterized protein</fullName>
    </submittedName>
</protein>
<gene>
    <name evidence="1" type="ORF">UK23_26115</name>
</gene>
<proteinExistence type="predicted"/>
<dbReference type="EMBL" id="JYJG01000211">
    <property type="protein sequence ID" value="KJK45467.1"/>
    <property type="molecule type" value="Genomic_DNA"/>
</dbReference>
<accession>A0A0F0GTY3</accession>
<evidence type="ECO:0000313" key="1">
    <source>
        <dbReference type="EMBL" id="KJK45467.1"/>
    </source>
</evidence>
<reference evidence="1 2" key="1">
    <citation type="submission" date="2015-02" db="EMBL/GenBank/DDBJ databases">
        <authorList>
            <person name="Ju K.-S."/>
            <person name="Doroghazi J.R."/>
            <person name="Metcalf W."/>
        </authorList>
    </citation>
    <scope>NUCLEOTIDE SEQUENCE [LARGE SCALE GENOMIC DNA]</scope>
    <source>
        <strain evidence="1 2">NRRL B-16140</strain>
    </source>
</reference>
<dbReference type="PATRIC" id="fig|68170.10.peg.6489"/>
<sequence length="312" mass="32220">MGALVLSTGVVVPATASADPLACRSWDTVELPVPPAVKFGGVAAAAGSYAVGNGSFFSMYGSTVLLWKDGQEVKQLSFFRSIVGATDVNSSGTVLLNSAFSKAASRWHDDGSPDGVYESLRGLAGEYEVQGLHLNERGDVLGTSKGEPVVWPAGSPTPQRVPGTDGSWTPLGLADDGSVLASSSGGKYWIGASGVISLGAAAEVTAVNGLHAVGTADAGTEDARAVRWNTSGEITATYPYFASPVAVNSRGHMLSQNYAGILVWFDPDSGFEVNHATGPNHPSLTDADDVYLTTGDETYRTPILFDCVGGGR</sequence>
<organism evidence="1 2">
    <name type="scientific">Lentzea aerocolonigenes</name>
    <name type="common">Lechevalieria aerocolonigenes</name>
    <name type="synonym">Saccharothrix aerocolonigenes</name>
    <dbReference type="NCBI Taxonomy" id="68170"/>
    <lineage>
        <taxon>Bacteria</taxon>
        <taxon>Bacillati</taxon>
        <taxon>Actinomycetota</taxon>
        <taxon>Actinomycetes</taxon>
        <taxon>Pseudonocardiales</taxon>
        <taxon>Pseudonocardiaceae</taxon>
        <taxon>Lentzea</taxon>
    </lineage>
</organism>
<comment type="caution">
    <text evidence="1">The sequence shown here is derived from an EMBL/GenBank/DDBJ whole genome shotgun (WGS) entry which is preliminary data.</text>
</comment>
<name>A0A0F0GTY3_LENAE</name>
<dbReference type="AlphaFoldDB" id="A0A0F0GTY3"/>